<gene>
    <name evidence="2" type="ORF">CH379_008990</name>
</gene>
<organism evidence="2 3">
    <name type="scientific">Leptospira ellisii</name>
    <dbReference type="NCBI Taxonomy" id="2023197"/>
    <lineage>
        <taxon>Bacteria</taxon>
        <taxon>Pseudomonadati</taxon>
        <taxon>Spirochaetota</taxon>
        <taxon>Spirochaetia</taxon>
        <taxon>Leptospirales</taxon>
        <taxon>Leptospiraceae</taxon>
        <taxon>Leptospira</taxon>
    </lineage>
</organism>
<feature type="transmembrane region" description="Helical" evidence="1">
    <location>
        <begin position="78"/>
        <end position="99"/>
    </location>
</feature>
<sequence>MFNKFYLRCGMSKEEIVATRAANEILLHLIKLVLYALFGLINAKVIAFGLITAFAAIVSTLSAKKVLSWVSDVFFKKIGYSAMAVSGVALLIQSITGVVSDKQADFSLNPLQQGLEAKIRWQHANFSFEFTIDDGIEFEQVIPTSDLDPDRKTQIERYGADINADTIVIEAVYGSEKKTYEAYFFRNREFIKKIEFD</sequence>
<keyword evidence="3" id="KW-1185">Reference proteome</keyword>
<keyword evidence="1" id="KW-0472">Membrane</keyword>
<keyword evidence="1" id="KW-1133">Transmembrane helix</keyword>
<protein>
    <submittedName>
        <fullName evidence="2">Sulfite exporter TauE/SafE family protein</fullName>
    </submittedName>
</protein>
<dbReference type="AlphaFoldDB" id="A0AAE4TYL1"/>
<name>A0AAE4TYL1_9LEPT</name>
<evidence type="ECO:0000313" key="3">
    <source>
        <dbReference type="Proteomes" id="UP000232122"/>
    </source>
</evidence>
<reference evidence="2 3" key="1">
    <citation type="journal article" date="2018" name="Microb. Genom.">
        <title>Deciphering the unexplored Leptospira diversity from soils uncovers genomic evolution to virulence.</title>
        <authorList>
            <person name="Thibeaux R."/>
            <person name="Iraola G."/>
            <person name="Ferres I."/>
            <person name="Bierque E."/>
            <person name="Girault D."/>
            <person name="Soupe-Gilbert M.E."/>
            <person name="Picardeau M."/>
            <person name="Goarant C."/>
        </authorList>
    </citation>
    <scope>NUCLEOTIDE SEQUENCE [LARGE SCALE GENOMIC DNA]</scope>
    <source>
        <strain evidence="2 3">ATI7-C-A5</strain>
    </source>
</reference>
<feature type="transmembrane region" description="Helical" evidence="1">
    <location>
        <begin position="32"/>
        <end position="58"/>
    </location>
</feature>
<accession>A0AAE4TYL1</accession>
<evidence type="ECO:0000313" key="2">
    <source>
        <dbReference type="EMBL" id="MDV6235760.1"/>
    </source>
</evidence>
<dbReference type="EMBL" id="NPEF02000010">
    <property type="protein sequence ID" value="MDV6235760.1"/>
    <property type="molecule type" value="Genomic_DNA"/>
</dbReference>
<evidence type="ECO:0000256" key="1">
    <source>
        <dbReference type="SAM" id="Phobius"/>
    </source>
</evidence>
<dbReference type="Proteomes" id="UP000232122">
    <property type="component" value="Unassembled WGS sequence"/>
</dbReference>
<comment type="caution">
    <text evidence="2">The sequence shown here is derived from an EMBL/GenBank/DDBJ whole genome shotgun (WGS) entry which is preliminary data.</text>
</comment>
<proteinExistence type="predicted"/>
<keyword evidence="1" id="KW-0812">Transmembrane</keyword>
<dbReference type="RefSeq" id="WP_125179575.1">
    <property type="nucleotide sequence ID" value="NZ_NPEF02000010.1"/>
</dbReference>